<organism evidence="3">
    <name type="scientific">Schistosoma curassoni</name>
    <dbReference type="NCBI Taxonomy" id="6186"/>
    <lineage>
        <taxon>Eukaryota</taxon>
        <taxon>Metazoa</taxon>
        <taxon>Spiralia</taxon>
        <taxon>Lophotrochozoa</taxon>
        <taxon>Platyhelminthes</taxon>
        <taxon>Trematoda</taxon>
        <taxon>Digenea</taxon>
        <taxon>Strigeidida</taxon>
        <taxon>Schistosomatoidea</taxon>
        <taxon>Schistosomatidae</taxon>
        <taxon>Schistosoma</taxon>
    </lineage>
</organism>
<evidence type="ECO:0000313" key="2">
    <source>
        <dbReference type="Proteomes" id="UP000279833"/>
    </source>
</evidence>
<proteinExistence type="predicted"/>
<reference evidence="3" key="1">
    <citation type="submission" date="2016-06" db="UniProtKB">
        <authorList>
            <consortium name="WormBaseParasite"/>
        </authorList>
    </citation>
    <scope>IDENTIFICATION</scope>
</reference>
<name>A0A183KBZ4_9TREM</name>
<keyword evidence="2" id="KW-1185">Reference proteome</keyword>
<dbReference type="EMBL" id="UZAK01035186">
    <property type="protein sequence ID" value="VDP49162.1"/>
    <property type="molecule type" value="Genomic_DNA"/>
</dbReference>
<dbReference type="Proteomes" id="UP000279833">
    <property type="component" value="Unassembled WGS sequence"/>
</dbReference>
<dbReference type="AlphaFoldDB" id="A0A183KBZ4"/>
<evidence type="ECO:0000313" key="3">
    <source>
        <dbReference type="WBParaSite" id="SCUD_0001253501-mRNA-1"/>
    </source>
</evidence>
<gene>
    <name evidence="1" type="ORF">SCUD_LOCUS12532</name>
</gene>
<reference evidence="1 2" key="2">
    <citation type="submission" date="2018-11" db="EMBL/GenBank/DDBJ databases">
        <authorList>
            <consortium name="Pathogen Informatics"/>
        </authorList>
    </citation>
    <scope>NUCLEOTIDE SEQUENCE [LARGE SCALE GENOMIC DNA]</scope>
    <source>
        <strain evidence="1">Dakar</strain>
        <strain evidence="2">Dakar, Senegal</strain>
    </source>
</reference>
<dbReference type="WBParaSite" id="SCUD_0001253501-mRNA-1">
    <property type="protein sequence ID" value="SCUD_0001253501-mRNA-1"/>
    <property type="gene ID" value="SCUD_0001253501"/>
</dbReference>
<evidence type="ECO:0000313" key="1">
    <source>
        <dbReference type="EMBL" id="VDP49162.1"/>
    </source>
</evidence>
<protein>
    <submittedName>
        <fullName evidence="3">SCP domain-containing protein</fullName>
    </submittedName>
</protein>
<sequence>MTTRQIKSVKAAKQDNIPTEALKADIAVAAYLQLKNIWNSKQLSVNQHQVHNFRYKCQNSSTVWGGNLENYECHHPEDTGVY</sequence>
<accession>A0A183KBZ4</accession>